<name>A0A285NR38_9AQUI</name>
<dbReference type="GO" id="GO:0006777">
    <property type="term" value="P:Mo-molybdopterin cofactor biosynthetic process"/>
    <property type="evidence" value="ECO:0007669"/>
    <property type="project" value="UniProtKB-UniRule"/>
</dbReference>
<dbReference type="GO" id="GO:0005506">
    <property type="term" value="F:iron ion binding"/>
    <property type="evidence" value="ECO:0007669"/>
    <property type="project" value="UniProtKB-UniRule"/>
</dbReference>
<dbReference type="CDD" id="cd02791">
    <property type="entry name" value="MopB_CT_Nitrate-R-NapA-like"/>
    <property type="match status" value="1"/>
</dbReference>
<dbReference type="InterPro" id="IPR006963">
    <property type="entry name" value="Mopterin_OxRdtase_4Fe-4S_dom"/>
</dbReference>
<dbReference type="FunFam" id="2.40.40.20:FF:000005">
    <property type="entry name" value="Periplasmic nitrate reductase"/>
    <property type="match status" value="1"/>
</dbReference>
<dbReference type="GO" id="GO:0009325">
    <property type="term" value="C:nitrate reductase complex"/>
    <property type="evidence" value="ECO:0007669"/>
    <property type="project" value="TreeGrafter"/>
</dbReference>
<dbReference type="PANTHER" id="PTHR43105">
    <property type="entry name" value="RESPIRATORY NITRATE REDUCTASE"/>
    <property type="match status" value="1"/>
</dbReference>
<dbReference type="EC" id="1.9.6.1" evidence="15"/>
<evidence type="ECO:0000259" key="16">
    <source>
        <dbReference type="PROSITE" id="PS51669"/>
    </source>
</evidence>
<dbReference type="Gene3D" id="3.40.50.740">
    <property type="match status" value="2"/>
</dbReference>
<dbReference type="Gene3D" id="2.20.25.90">
    <property type="entry name" value="ADC-like domains"/>
    <property type="match status" value="1"/>
</dbReference>
<dbReference type="Gene3D" id="3.30.200.210">
    <property type="match status" value="1"/>
</dbReference>
<feature type="binding site" evidence="15">
    <location>
        <position position="594"/>
    </location>
    <ligand>
        <name>Mo-bis(molybdopterin guanine dinucleotide)</name>
        <dbReference type="ChEBI" id="CHEBI:60539"/>
    </ligand>
</feature>
<keyword evidence="5 15" id="KW-0479">Metal-binding</keyword>
<dbReference type="Pfam" id="PF10518">
    <property type="entry name" value="TAT_signal"/>
    <property type="match status" value="1"/>
</dbReference>
<dbReference type="NCBIfam" id="TIGR01706">
    <property type="entry name" value="NAPA"/>
    <property type="match status" value="1"/>
</dbReference>
<feature type="domain" description="4Fe-4S Mo/W bis-MGD-type" evidence="16">
    <location>
        <begin position="52"/>
        <end position="108"/>
    </location>
</feature>
<dbReference type="EMBL" id="OBEI01000010">
    <property type="protein sequence ID" value="SNZ10326.1"/>
    <property type="molecule type" value="Genomic_DNA"/>
</dbReference>
<feature type="binding site" evidence="15">
    <location>
        <begin position="226"/>
        <end position="233"/>
    </location>
    <ligand>
        <name>Mo-bis(molybdopterin guanine dinucleotide)</name>
        <dbReference type="ChEBI" id="CHEBI:60539"/>
    </ligand>
</feature>
<protein>
    <recommendedName>
        <fullName evidence="15">Nitrate reductase</fullName>
        <ecNumber evidence="15">1.9.6.1</ecNumber>
    </recommendedName>
</protein>
<evidence type="ECO:0000256" key="13">
    <source>
        <dbReference type="ARBA" id="ARBA00052176"/>
    </source>
</evidence>
<dbReference type="OrthoDB" id="9803192at2"/>
<feature type="binding site" evidence="15">
    <location>
        <position position="59"/>
    </location>
    <ligand>
        <name>[4Fe-4S] cluster</name>
        <dbReference type="ChEBI" id="CHEBI:49883"/>
    </ligand>
</feature>
<evidence type="ECO:0000256" key="4">
    <source>
        <dbReference type="ARBA" id="ARBA00022505"/>
    </source>
</evidence>
<evidence type="ECO:0000256" key="14">
    <source>
        <dbReference type="ARBA" id="ARBA00055000"/>
    </source>
</evidence>
<keyword evidence="3 15" id="KW-0004">4Fe-4S</keyword>
<evidence type="ECO:0000256" key="12">
    <source>
        <dbReference type="ARBA" id="ARBA00023063"/>
    </source>
</evidence>
<evidence type="ECO:0000256" key="10">
    <source>
        <dbReference type="ARBA" id="ARBA00023004"/>
    </source>
</evidence>
<comment type="cofactor">
    <cofactor evidence="15">
        <name>Mo-bis(molybdopterin guanine dinucleotide)</name>
        <dbReference type="ChEBI" id="CHEBI:60539"/>
    </cofactor>
    <text evidence="15">Binds 1 molybdenum-bis(molybdopterin guanine dinucleotide) (Mo-bis-MGD) cofactor per subunit.</text>
</comment>
<evidence type="ECO:0000256" key="6">
    <source>
        <dbReference type="ARBA" id="ARBA00022729"/>
    </source>
</evidence>
<dbReference type="GO" id="GO:0042128">
    <property type="term" value="P:nitrate assimilation"/>
    <property type="evidence" value="ECO:0007669"/>
    <property type="project" value="UniProtKB-UniRule"/>
</dbReference>
<keyword evidence="11 15" id="KW-0411">Iron-sulfur</keyword>
<evidence type="ECO:0000256" key="5">
    <source>
        <dbReference type="ARBA" id="ARBA00022723"/>
    </source>
</evidence>
<feature type="binding site" evidence="15">
    <location>
        <position position="935"/>
    </location>
    <ligand>
        <name>Mo-bis(molybdopterin guanine dinucleotide)</name>
        <dbReference type="ChEBI" id="CHEBI:60539"/>
    </ligand>
</feature>
<keyword evidence="4 15" id="KW-0500">Molybdenum</keyword>
<dbReference type="GO" id="GO:0016020">
    <property type="term" value="C:membrane"/>
    <property type="evidence" value="ECO:0007669"/>
    <property type="project" value="TreeGrafter"/>
</dbReference>
<comment type="similarity">
    <text evidence="1 15">Belongs to the prokaryotic molybdopterin-containing oxidoreductase family. NasA/NapA/NarB subfamily.</text>
</comment>
<dbReference type="GO" id="GO:0043546">
    <property type="term" value="F:molybdopterin cofactor binding"/>
    <property type="evidence" value="ECO:0007669"/>
    <property type="project" value="InterPro"/>
</dbReference>
<dbReference type="InterPro" id="IPR010051">
    <property type="entry name" value="Periplasm_NO3_reductase_lsu"/>
</dbReference>
<dbReference type="AlphaFoldDB" id="A0A285NR38"/>
<dbReference type="InterPro" id="IPR027467">
    <property type="entry name" value="MopterinOxRdtase_cofactor_BS"/>
</dbReference>
<dbReference type="InterPro" id="IPR006656">
    <property type="entry name" value="Mopterin_OxRdtase"/>
</dbReference>
<sequence length="961" mass="109307">MEVKEEKKQSTGFEMSRRDFLKTTAAVAAAAAVGMEVPEEALAAASNAEAGWRWDKAVCRFCGTGCGIMIAVKDDRIVAVKGDPKAPVNKGLNCIKGYFTAKIMYGADRLTKPLLRMNDKGEFDKNGKFRPVSWKKAYEVMVQKFKEAYNELGPEGVAIFGSGQYTIMEGYAAAKLMKAGFRSNNIDPNARHCMASAVVGFIQTYGIDEPPGCYDDIELTDTFMVWGSNMAEMHPILWARVTDRKLSDPDRVKVVVLSTFRHRTMDLADIDIVFRPNTDLAMMNYIAREIVYNHPEAIDWDFVNKYCVFTTGYIDTGYGMRNPKHARELGYSDKEMQTIMKQAVKKVSALEAPALSIYGYKEGDVIKMKHAKQAGKHWIISFEDFKKALAPYTLDYVARIAKGDPDEPLEQFKEKLKKMAELYIEKGRKVVTFWTMGFNQHTRGSWVNEQAYMIHHLLGKQAQPGNGAFSITGQPSACGTAREVGTFAHRLPADMVVFNPKHRKVSEKIWAVPHGTINPKVGSHIVKIMRDLEDGKIKFAWVQVCNPWQDTANANHWIKAARKMDNFIVVSDSYPGISAKVADLILPAAMIYEKWGAYGNAERRSQHWRQQVTPPGEAMPDIYHIVEFSKFFKLKEVWKEWKLSDGTVLPNVLDKAREMGYSPEDTLYDVLFSEKAFKRTIPDVDLSYPQPVAKNPNTGEIHPNTCAVGDKRNVIGVDGKPWKGYGFFIEKALWEEYRLFGMGHGHDLAPFDLYHKVRGLRWPVVDGKETPWRFNADYDPYARKEIEAGRAPRDGKFAFYGPALKKLPRGNLFDVTDPKKVDLTNKTKIFFRPYMDPPEPPDNEYPFWLATGRVLEHWHSGTMTMRVPELYRAVPEAYCYMNPKDAEKLGVKDNDLVWVESRRGKVKARVKTRGRNRPPRGLVFIPWFDERVYINKVTLDATCPISKQTDYKKCAVKIYKA</sequence>
<feature type="binding site" evidence="15">
    <location>
        <position position="621"/>
    </location>
    <ligand>
        <name>Mo-bis(molybdopterin guanine dinucleotide)</name>
        <dbReference type="ChEBI" id="CHEBI:60539"/>
    </ligand>
</feature>
<comment type="function">
    <text evidence="15">Catalytic subunit of the nitrate reductase complex NapAB. Receives electrons from NapB and catalyzes the reduction of nitrate to nitrite.</text>
</comment>
<feature type="binding site" evidence="15">
    <location>
        <position position="436"/>
    </location>
    <ligand>
        <name>Mo-bis(molybdopterin guanine dinucleotide)</name>
        <dbReference type="ChEBI" id="CHEBI:60539"/>
    </ligand>
</feature>
<dbReference type="Pfam" id="PF00384">
    <property type="entry name" value="Molybdopterin"/>
    <property type="match status" value="1"/>
</dbReference>
<feature type="binding site" evidence="15">
    <location>
        <position position="927"/>
    </location>
    <ligand>
        <name>substrate</name>
    </ligand>
</feature>
<dbReference type="GO" id="GO:0030151">
    <property type="term" value="F:molybdenum ion binding"/>
    <property type="evidence" value="ECO:0007669"/>
    <property type="project" value="InterPro"/>
</dbReference>
<dbReference type="GO" id="GO:0009055">
    <property type="term" value="F:electron transfer activity"/>
    <property type="evidence" value="ECO:0007669"/>
    <property type="project" value="UniProtKB-UniRule"/>
</dbReference>
<dbReference type="HAMAP" id="MF_01630">
    <property type="entry name" value="Nitrate_reduct_NapA"/>
    <property type="match status" value="1"/>
</dbReference>
<keyword evidence="10 15" id="KW-0408">Iron</keyword>
<dbReference type="GO" id="GO:0045333">
    <property type="term" value="P:cellular respiration"/>
    <property type="evidence" value="ECO:0007669"/>
    <property type="project" value="UniProtKB-ARBA"/>
</dbReference>
<dbReference type="NCBIfam" id="NF010055">
    <property type="entry name" value="PRK13532.1"/>
    <property type="match status" value="1"/>
</dbReference>
<feature type="binding site" evidence="15">
    <location>
        <position position="96"/>
    </location>
    <ligand>
        <name>Mo-bis(molybdopterin guanine dinucleotide)</name>
        <dbReference type="ChEBI" id="CHEBI:60539"/>
    </ligand>
</feature>
<keyword evidence="12 15" id="KW-0534">Nitrate assimilation</keyword>
<feature type="binding site" evidence="15">
    <location>
        <position position="189"/>
    </location>
    <ligand>
        <name>Mo-bis(molybdopterin guanine dinucleotide)</name>
        <dbReference type="ChEBI" id="CHEBI:60539"/>
    </ligand>
</feature>
<comment type="caution">
    <text evidence="15">Lacks conserved residue(s) required for the propagation of feature annotation.</text>
</comment>
<comment type="subcellular location">
    <subcellularLocation>
        <location evidence="15">Secreted</location>
    </subcellularLocation>
    <text evidence="15">Membrane-associated.</text>
</comment>
<feature type="binding site" evidence="15">
    <location>
        <position position="66"/>
    </location>
    <ligand>
        <name>[4Fe-4S] cluster</name>
        <dbReference type="ChEBI" id="CHEBI:49883"/>
    </ligand>
</feature>
<keyword evidence="18" id="KW-1185">Reference proteome</keyword>
<dbReference type="SMART" id="SM00926">
    <property type="entry name" value="Molybdop_Fe4S4"/>
    <property type="match status" value="1"/>
</dbReference>
<dbReference type="Pfam" id="PF01568">
    <property type="entry name" value="Molydop_binding"/>
    <property type="match status" value="1"/>
</dbReference>
<dbReference type="Gene3D" id="2.40.40.20">
    <property type="match status" value="1"/>
</dbReference>
<comment type="PTM">
    <text evidence="15">Predicted to be exported by the Tat system. The position of the signal peptide cleavage has not been experimentally proven.</text>
</comment>
<keyword evidence="9 15" id="KW-0560">Oxidoreductase</keyword>
<keyword evidence="6 15" id="KW-0732">Signal</keyword>
<comment type="subunit">
    <text evidence="15">Component of the nitrate reductase NapAB complex composed of NapA and NapB.</text>
</comment>
<dbReference type="InterPro" id="IPR006657">
    <property type="entry name" value="MoPterin_dinucl-bd_dom"/>
</dbReference>
<evidence type="ECO:0000313" key="17">
    <source>
        <dbReference type="EMBL" id="SNZ10326.1"/>
    </source>
</evidence>
<feature type="binding site" evidence="15">
    <location>
        <position position="952"/>
    </location>
    <ligand>
        <name>Mo-bis(molybdopterin guanine dinucleotide)</name>
        <dbReference type="ChEBI" id="CHEBI:60539"/>
    </ligand>
</feature>
<dbReference type="Proteomes" id="UP000219036">
    <property type="component" value="Unassembled WGS sequence"/>
</dbReference>
<dbReference type="PANTHER" id="PTHR43105:SF11">
    <property type="entry name" value="PERIPLASMIC NITRATE REDUCTASE"/>
    <property type="match status" value="1"/>
</dbReference>
<feature type="binding site" evidence="15">
    <location>
        <position position="62"/>
    </location>
    <ligand>
        <name>[4Fe-4S] cluster</name>
        <dbReference type="ChEBI" id="CHEBI:49883"/>
    </ligand>
</feature>
<comment type="cofactor">
    <cofactor evidence="15">
        <name>[4Fe-4S] cluster</name>
        <dbReference type="ChEBI" id="CHEBI:49883"/>
    </cofactor>
    <text evidence="15">Binds 1 [4Fe-4S] cluster.</text>
</comment>
<evidence type="ECO:0000256" key="2">
    <source>
        <dbReference type="ARBA" id="ARBA00022448"/>
    </source>
</evidence>
<keyword evidence="7" id="KW-0574">Periplasm</keyword>
<dbReference type="PROSITE" id="PS51318">
    <property type="entry name" value="TAT"/>
    <property type="match status" value="1"/>
</dbReference>
<comment type="function">
    <text evidence="14">Catalytic subunit of the periplasmic nitrate reductase complex NapAB. Receives electrons from NapB and catalyzes the reduction of nitrate to nitrite.</text>
</comment>
<evidence type="ECO:0000256" key="1">
    <source>
        <dbReference type="ARBA" id="ARBA00008747"/>
    </source>
</evidence>
<feature type="binding site" evidence="15">
    <location>
        <position position="546"/>
    </location>
    <ligand>
        <name>Mo-bis(molybdopterin guanine dinucleotide)</name>
        <dbReference type="ChEBI" id="CHEBI:60539"/>
    </ligand>
</feature>
<evidence type="ECO:0000313" key="18">
    <source>
        <dbReference type="Proteomes" id="UP000219036"/>
    </source>
</evidence>
<dbReference type="InterPro" id="IPR050123">
    <property type="entry name" value="Prok_molybdopt-oxidoreductase"/>
</dbReference>
<evidence type="ECO:0000256" key="8">
    <source>
        <dbReference type="ARBA" id="ARBA00022982"/>
    </source>
</evidence>
<dbReference type="InterPro" id="IPR041957">
    <property type="entry name" value="CT_Nitrate-R-NapA-like"/>
</dbReference>
<dbReference type="PROSITE" id="PS51669">
    <property type="entry name" value="4FE4S_MOW_BIS_MGD"/>
    <property type="match status" value="1"/>
</dbReference>
<dbReference type="GO" id="GO:0051539">
    <property type="term" value="F:4 iron, 4 sulfur cluster binding"/>
    <property type="evidence" value="ECO:0007669"/>
    <property type="project" value="UniProtKB-KW"/>
</dbReference>
<feature type="binding site" evidence="15">
    <location>
        <position position="193"/>
    </location>
    <ligand>
        <name>Mo-bis(molybdopterin guanine dinucleotide)</name>
        <dbReference type="ChEBI" id="CHEBI:60539"/>
    </ligand>
</feature>
<evidence type="ECO:0000256" key="7">
    <source>
        <dbReference type="ARBA" id="ARBA00022764"/>
    </source>
</evidence>
<dbReference type="SUPFAM" id="SSF50692">
    <property type="entry name" value="ADC-like"/>
    <property type="match status" value="1"/>
</dbReference>
<dbReference type="Pfam" id="PF04879">
    <property type="entry name" value="Molybdop_Fe4S4"/>
    <property type="match status" value="1"/>
</dbReference>
<feature type="binding site" evidence="15">
    <location>
        <begin position="571"/>
        <end position="572"/>
    </location>
    <ligand>
        <name>Mo-bis(molybdopterin guanine dinucleotide)</name>
        <dbReference type="ChEBI" id="CHEBI:60539"/>
    </ligand>
</feature>
<feature type="binding site" evidence="15">
    <location>
        <begin position="851"/>
        <end position="860"/>
    </location>
    <ligand>
        <name>Mo-bis(molybdopterin guanine dinucleotide)</name>
        <dbReference type="ChEBI" id="CHEBI:60539"/>
    </ligand>
</feature>
<dbReference type="NCBIfam" id="TIGR01409">
    <property type="entry name" value="TAT_signal_seq"/>
    <property type="match status" value="1"/>
</dbReference>
<evidence type="ECO:0000256" key="11">
    <source>
        <dbReference type="ARBA" id="ARBA00023014"/>
    </source>
</evidence>
<keyword evidence="2 15" id="KW-0813">Transport</keyword>
<feature type="binding site" evidence="15">
    <location>
        <position position="164"/>
    </location>
    <ligand>
        <name>Mo-bis(molybdopterin guanine dinucleotide)</name>
        <dbReference type="ChEBI" id="CHEBI:60539"/>
    </ligand>
</feature>
<proteinExistence type="inferred from homology"/>
<feature type="binding site" evidence="15">
    <location>
        <position position="440"/>
    </location>
    <ligand>
        <name>Mo-bis(molybdopterin guanine dinucleotide)</name>
        <dbReference type="ChEBI" id="CHEBI:60539"/>
    </ligand>
</feature>
<dbReference type="PROSITE" id="PS00551">
    <property type="entry name" value="MOLYBDOPTERIN_PROK_1"/>
    <property type="match status" value="1"/>
</dbReference>
<reference evidence="18" key="1">
    <citation type="submission" date="2017-09" db="EMBL/GenBank/DDBJ databases">
        <authorList>
            <person name="Varghese N."/>
            <person name="Submissions S."/>
        </authorList>
    </citation>
    <scope>NUCLEOTIDE SEQUENCE [LARGE SCALE GENOMIC DNA]</scope>
    <source>
        <strain evidence="18">DSM 15103</strain>
    </source>
</reference>
<dbReference type="Gene3D" id="3.40.228.10">
    <property type="entry name" value="Dimethylsulfoxide Reductase, domain 2"/>
    <property type="match status" value="2"/>
</dbReference>
<feature type="binding site" evidence="15">
    <location>
        <begin position="258"/>
        <end position="262"/>
    </location>
    <ligand>
        <name>Mo-bis(molybdopterin guanine dinucleotide)</name>
        <dbReference type="ChEBI" id="CHEBI:60539"/>
    </ligand>
</feature>
<dbReference type="InterPro" id="IPR006311">
    <property type="entry name" value="TAT_signal"/>
</dbReference>
<gene>
    <name evidence="15" type="primary">napA</name>
    <name evidence="17" type="ORF">SAMN06265182_1823</name>
</gene>
<evidence type="ECO:0000256" key="9">
    <source>
        <dbReference type="ARBA" id="ARBA00023002"/>
    </source>
</evidence>
<dbReference type="SUPFAM" id="SSF53706">
    <property type="entry name" value="Formate dehydrogenase/DMSO reductase, domains 1-3"/>
    <property type="match status" value="1"/>
</dbReference>
<dbReference type="GO" id="GO:0005576">
    <property type="term" value="C:extracellular region"/>
    <property type="evidence" value="ECO:0007669"/>
    <property type="project" value="UniProtKB-SubCell"/>
</dbReference>
<feature type="binding site" evidence="15">
    <location>
        <position position="94"/>
    </location>
    <ligand>
        <name>[4Fe-4S] cluster</name>
        <dbReference type="ChEBI" id="CHEBI:49883"/>
    </ligand>
</feature>
<keyword evidence="8 15" id="KW-0249">Electron transport</keyword>
<evidence type="ECO:0000256" key="15">
    <source>
        <dbReference type="HAMAP-Rule" id="MF_01630"/>
    </source>
</evidence>
<dbReference type="InterPro" id="IPR009010">
    <property type="entry name" value="Asp_de-COase-like_dom_sf"/>
</dbReference>
<evidence type="ECO:0000256" key="3">
    <source>
        <dbReference type="ARBA" id="ARBA00022485"/>
    </source>
</evidence>
<accession>A0A285NR38</accession>
<comment type="catalytic activity">
    <reaction evidence="13 15">
        <text>2 Fe(II)-[cytochrome] + nitrate + 2 H(+) = 2 Fe(III)-[cytochrome] + nitrite + H2O</text>
        <dbReference type="Rhea" id="RHEA:12909"/>
        <dbReference type="Rhea" id="RHEA-COMP:11777"/>
        <dbReference type="Rhea" id="RHEA-COMP:11778"/>
        <dbReference type="ChEBI" id="CHEBI:15377"/>
        <dbReference type="ChEBI" id="CHEBI:15378"/>
        <dbReference type="ChEBI" id="CHEBI:16301"/>
        <dbReference type="ChEBI" id="CHEBI:17632"/>
        <dbReference type="ChEBI" id="CHEBI:29033"/>
        <dbReference type="ChEBI" id="CHEBI:29034"/>
        <dbReference type="EC" id="1.9.6.1"/>
    </reaction>
</comment>
<organism evidence="17 18">
    <name type="scientific">Persephonella hydrogeniphila</name>
    <dbReference type="NCBI Taxonomy" id="198703"/>
    <lineage>
        <taxon>Bacteria</taxon>
        <taxon>Pseudomonadati</taxon>
        <taxon>Aquificota</taxon>
        <taxon>Aquificia</taxon>
        <taxon>Aquificales</taxon>
        <taxon>Hydrogenothermaceae</taxon>
        <taxon>Persephonella</taxon>
    </lineage>
</organism>
<dbReference type="InterPro" id="IPR019546">
    <property type="entry name" value="TAT_signal_bac_arc"/>
</dbReference>
<dbReference type="GO" id="GO:0050140">
    <property type="term" value="F:nitrate reductase (cytochrome) activity"/>
    <property type="evidence" value="ECO:0007669"/>
    <property type="project" value="UniProtKB-EC"/>
</dbReference>